<accession>A0A1I4AAR7</accession>
<protein>
    <recommendedName>
        <fullName evidence="1">DUF7424 domain-containing protein</fullName>
    </recommendedName>
</protein>
<dbReference type="InterPro" id="IPR055847">
    <property type="entry name" value="DUF7424"/>
</dbReference>
<evidence type="ECO:0000259" key="1">
    <source>
        <dbReference type="Pfam" id="PF24199"/>
    </source>
</evidence>
<sequence>MKYSKILSALIIGLTVTACNYETEVSLYASDLTKDTEGKPILAPVTLVGKGTFSEDDCEKIRGKVEPAVQRSFQNAEFKGCAKAPDGIDRTVSFSARVPVYVGSWEDKIGSSEFKGAYGLLVAYEQEIPNIKKVMFIKGASYDYFAKELDNALPGSKMSKDGAGITLELHNDMSQQITFSGSNFFVNGTPYGNVLVNLAMTKRANIKVKLSDAGAQYLFTKGSDVIGTINFESK</sequence>
<dbReference type="Pfam" id="PF24199">
    <property type="entry name" value="DUF7424"/>
    <property type="match status" value="1"/>
</dbReference>
<gene>
    <name evidence="2" type="ORF">SAMN04488518_10659</name>
</gene>
<organism evidence="2 3">
    <name type="scientific">Pseudovibrio ascidiaceicola</name>
    <dbReference type="NCBI Taxonomy" id="285279"/>
    <lineage>
        <taxon>Bacteria</taxon>
        <taxon>Pseudomonadati</taxon>
        <taxon>Pseudomonadota</taxon>
        <taxon>Alphaproteobacteria</taxon>
        <taxon>Hyphomicrobiales</taxon>
        <taxon>Stappiaceae</taxon>
        <taxon>Pseudovibrio</taxon>
    </lineage>
</organism>
<dbReference type="Proteomes" id="UP000199598">
    <property type="component" value="Unassembled WGS sequence"/>
</dbReference>
<dbReference type="PROSITE" id="PS51257">
    <property type="entry name" value="PROKAR_LIPOPROTEIN"/>
    <property type="match status" value="1"/>
</dbReference>
<dbReference type="RefSeq" id="WP_093519857.1">
    <property type="nucleotide sequence ID" value="NZ_FOSK01000006.1"/>
</dbReference>
<dbReference type="EMBL" id="FOSK01000006">
    <property type="protein sequence ID" value="SFK52896.1"/>
    <property type="molecule type" value="Genomic_DNA"/>
</dbReference>
<name>A0A1I4AAR7_9HYPH</name>
<evidence type="ECO:0000313" key="2">
    <source>
        <dbReference type="EMBL" id="SFK52896.1"/>
    </source>
</evidence>
<comment type="caution">
    <text evidence="2">The sequence shown here is derived from an EMBL/GenBank/DDBJ whole genome shotgun (WGS) entry which is preliminary data.</text>
</comment>
<keyword evidence="3" id="KW-1185">Reference proteome</keyword>
<evidence type="ECO:0000313" key="3">
    <source>
        <dbReference type="Proteomes" id="UP000199598"/>
    </source>
</evidence>
<reference evidence="2 3" key="1">
    <citation type="submission" date="2016-10" db="EMBL/GenBank/DDBJ databases">
        <authorList>
            <person name="Varghese N."/>
            <person name="Submissions S."/>
        </authorList>
    </citation>
    <scope>NUCLEOTIDE SEQUENCE [LARGE SCALE GENOMIC DNA]</scope>
    <source>
        <strain evidence="2 3">DSM 16392</strain>
    </source>
</reference>
<proteinExistence type="predicted"/>
<feature type="domain" description="DUF7424" evidence="1">
    <location>
        <begin position="22"/>
        <end position="232"/>
    </location>
</feature>